<feature type="compositionally biased region" description="Pro residues" evidence="6">
    <location>
        <begin position="196"/>
        <end position="206"/>
    </location>
</feature>
<dbReference type="PROSITE" id="PS50090">
    <property type="entry name" value="MYB_LIKE"/>
    <property type="match status" value="1"/>
</dbReference>
<feature type="compositionally biased region" description="Basic residues" evidence="6">
    <location>
        <begin position="151"/>
        <end position="169"/>
    </location>
</feature>
<keyword evidence="5" id="KW-0539">Nucleus</keyword>
<evidence type="ECO:0000259" key="9">
    <source>
        <dbReference type="PROSITE" id="PS51294"/>
    </source>
</evidence>
<organism evidence="10 11">
    <name type="scientific">Cuscuta epithymum</name>
    <dbReference type="NCBI Taxonomy" id="186058"/>
    <lineage>
        <taxon>Eukaryota</taxon>
        <taxon>Viridiplantae</taxon>
        <taxon>Streptophyta</taxon>
        <taxon>Embryophyta</taxon>
        <taxon>Tracheophyta</taxon>
        <taxon>Spermatophyta</taxon>
        <taxon>Magnoliopsida</taxon>
        <taxon>eudicotyledons</taxon>
        <taxon>Gunneridae</taxon>
        <taxon>Pentapetalae</taxon>
        <taxon>asterids</taxon>
        <taxon>lamiids</taxon>
        <taxon>Solanales</taxon>
        <taxon>Convolvulaceae</taxon>
        <taxon>Cuscuteae</taxon>
        <taxon>Cuscuta</taxon>
        <taxon>Cuscuta subgen. Cuscuta</taxon>
    </lineage>
</organism>
<dbReference type="InterPro" id="IPR009057">
    <property type="entry name" value="Homeodomain-like_sf"/>
</dbReference>
<dbReference type="GO" id="GO:0009739">
    <property type="term" value="P:response to gibberellin"/>
    <property type="evidence" value="ECO:0007669"/>
    <property type="project" value="TreeGrafter"/>
</dbReference>
<feature type="region of interest" description="Disordered" evidence="6">
    <location>
        <begin position="142"/>
        <end position="237"/>
    </location>
</feature>
<dbReference type="FunFam" id="1.10.10.60:FF:000009">
    <property type="entry name" value="transcription factor MYB1R1"/>
    <property type="match status" value="1"/>
</dbReference>
<evidence type="ECO:0000256" key="3">
    <source>
        <dbReference type="ARBA" id="ARBA00023125"/>
    </source>
</evidence>
<comment type="caution">
    <text evidence="10">The sequence shown here is derived from an EMBL/GenBank/DDBJ whole genome shotgun (WGS) entry which is preliminary data.</text>
</comment>
<evidence type="ECO:0000313" key="10">
    <source>
        <dbReference type="EMBL" id="CAH9140316.1"/>
    </source>
</evidence>
<keyword evidence="4" id="KW-0804">Transcription</keyword>
<protein>
    <submittedName>
        <fullName evidence="10">Uncharacterized protein</fullName>
    </submittedName>
</protein>
<name>A0AAV0FXW9_9ASTE</name>
<dbReference type="CDD" id="cd00167">
    <property type="entry name" value="SANT"/>
    <property type="match status" value="1"/>
</dbReference>
<dbReference type="PROSITE" id="PS51294">
    <property type="entry name" value="HTH_MYB"/>
    <property type="match status" value="1"/>
</dbReference>
<dbReference type="Pfam" id="PF00249">
    <property type="entry name" value="Myb_DNA-binding"/>
    <property type="match status" value="1"/>
</dbReference>
<comment type="subcellular location">
    <subcellularLocation>
        <location evidence="1">Nucleus</location>
    </subcellularLocation>
</comment>
<evidence type="ECO:0000256" key="6">
    <source>
        <dbReference type="SAM" id="MobiDB-lite"/>
    </source>
</evidence>
<dbReference type="AlphaFoldDB" id="A0AAV0FXW9"/>
<dbReference type="EMBL" id="CAMAPF010001023">
    <property type="protein sequence ID" value="CAH9140316.1"/>
    <property type="molecule type" value="Genomic_DNA"/>
</dbReference>
<dbReference type="PANTHER" id="PTHR44191">
    <property type="entry name" value="TRANSCRIPTION FACTOR KUA1"/>
    <property type="match status" value="1"/>
</dbReference>
<dbReference type="PANTHER" id="PTHR44191:SF84">
    <property type="entry name" value="F25A4.19 PROTEIN"/>
    <property type="match status" value="1"/>
</dbReference>
<feature type="compositionally biased region" description="Low complexity" evidence="6">
    <location>
        <begin position="22"/>
        <end position="33"/>
    </location>
</feature>
<dbReference type="PROSITE" id="PS51293">
    <property type="entry name" value="SANT"/>
    <property type="match status" value="1"/>
</dbReference>
<feature type="compositionally biased region" description="Pro residues" evidence="6">
    <location>
        <begin position="219"/>
        <end position="234"/>
    </location>
</feature>
<reference evidence="10" key="1">
    <citation type="submission" date="2022-07" db="EMBL/GenBank/DDBJ databases">
        <authorList>
            <person name="Macas J."/>
            <person name="Novak P."/>
            <person name="Neumann P."/>
        </authorList>
    </citation>
    <scope>NUCLEOTIDE SEQUENCE</scope>
</reference>
<sequence length="285" mass="30892">MIRRCSLNNCGSDGQESLASNEPPSSASVVGGGAESSAEIMLFGVRVRVDPMRKSVSLNNLSQYEHPDDATTDNEPPAKAAVDDGYDSADDAVHPLPSTSTGRGRKRGVAWTEEEHKLFLWGLEKTGKGNWRGISRNYVKTRSPTQVASHAQKHFLRRTHSNHHRRRRSSLFDITSPVEVSSTIPLPSEEDRKMGEPPPPPPPPPQGNHHHHLVSSMPSVPPPETPFLQPPPRPTAVSDVPCWSPSLAVSADYPATPSLSLNLCMSLPGMEFHAFINGGATVNAT</sequence>
<feature type="region of interest" description="Disordered" evidence="6">
    <location>
        <begin position="59"/>
        <end position="108"/>
    </location>
</feature>
<feature type="domain" description="HTH myb-type" evidence="9">
    <location>
        <begin position="103"/>
        <end position="159"/>
    </location>
</feature>
<feature type="domain" description="Myb-like" evidence="7">
    <location>
        <begin position="103"/>
        <end position="155"/>
    </location>
</feature>
<dbReference type="InterPro" id="IPR017884">
    <property type="entry name" value="SANT_dom"/>
</dbReference>
<keyword evidence="3" id="KW-0238">DNA-binding</keyword>
<dbReference type="InterPro" id="IPR006447">
    <property type="entry name" value="Myb_dom_plants"/>
</dbReference>
<dbReference type="SMART" id="SM00717">
    <property type="entry name" value="SANT"/>
    <property type="match status" value="1"/>
</dbReference>
<keyword evidence="11" id="KW-1185">Reference proteome</keyword>
<evidence type="ECO:0000259" key="8">
    <source>
        <dbReference type="PROSITE" id="PS51293"/>
    </source>
</evidence>
<feature type="region of interest" description="Disordered" evidence="6">
    <location>
        <begin position="1"/>
        <end position="33"/>
    </location>
</feature>
<dbReference type="GO" id="GO:0006355">
    <property type="term" value="P:regulation of DNA-templated transcription"/>
    <property type="evidence" value="ECO:0007669"/>
    <property type="project" value="UniProtKB-ARBA"/>
</dbReference>
<proteinExistence type="predicted"/>
<dbReference type="SUPFAM" id="SSF46689">
    <property type="entry name" value="Homeodomain-like"/>
    <property type="match status" value="1"/>
</dbReference>
<dbReference type="GO" id="GO:0000976">
    <property type="term" value="F:transcription cis-regulatory region binding"/>
    <property type="evidence" value="ECO:0007669"/>
    <property type="project" value="UniProtKB-ARBA"/>
</dbReference>
<dbReference type="GO" id="GO:0010597">
    <property type="term" value="P:green leaf volatile biosynthetic process"/>
    <property type="evidence" value="ECO:0007669"/>
    <property type="project" value="UniProtKB-ARBA"/>
</dbReference>
<evidence type="ECO:0000256" key="2">
    <source>
        <dbReference type="ARBA" id="ARBA00023015"/>
    </source>
</evidence>
<dbReference type="GO" id="GO:0009723">
    <property type="term" value="P:response to ethylene"/>
    <property type="evidence" value="ECO:0007669"/>
    <property type="project" value="TreeGrafter"/>
</dbReference>
<keyword evidence="2" id="KW-0805">Transcription regulation</keyword>
<evidence type="ECO:0000313" key="11">
    <source>
        <dbReference type="Proteomes" id="UP001152523"/>
    </source>
</evidence>
<dbReference type="GO" id="GO:0005634">
    <property type="term" value="C:nucleus"/>
    <property type="evidence" value="ECO:0007669"/>
    <property type="project" value="UniProtKB-SubCell"/>
</dbReference>
<evidence type="ECO:0000259" key="7">
    <source>
        <dbReference type="PROSITE" id="PS50090"/>
    </source>
</evidence>
<dbReference type="NCBIfam" id="TIGR01557">
    <property type="entry name" value="myb_SHAQKYF"/>
    <property type="match status" value="1"/>
</dbReference>
<feature type="compositionally biased region" description="Polar residues" evidence="6">
    <location>
        <begin position="1"/>
        <end position="20"/>
    </location>
</feature>
<evidence type="ECO:0000256" key="5">
    <source>
        <dbReference type="ARBA" id="ARBA00023242"/>
    </source>
</evidence>
<dbReference type="Proteomes" id="UP001152523">
    <property type="component" value="Unassembled WGS sequence"/>
</dbReference>
<dbReference type="InterPro" id="IPR052245">
    <property type="entry name" value="Plant_Stress_Dev_TF"/>
</dbReference>
<feature type="domain" description="SANT" evidence="8">
    <location>
        <begin position="106"/>
        <end position="159"/>
    </location>
</feature>
<evidence type="ECO:0000256" key="4">
    <source>
        <dbReference type="ARBA" id="ARBA00023163"/>
    </source>
</evidence>
<gene>
    <name evidence="10" type="ORF">CEPIT_LOCUS38251</name>
</gene>
<dbReference type="InterPro" id="IPR001005">
    <property type="entry name" value="SANT/Myb"/>
</dbReference>
<accession>A0AAV0FXW9</accession>
<evidence type="ECO:0000256" key="1">
    <source>
        <dbReference type="ARBA" id="ARBA00004123"/>
    </source>
</evidence>
<dbReference type="InterPro" id="IPR017930">
    <property type="entry name" value="Myb_dom"/>
</dbReference>
<dbReference type="Gene3D" id="1.10.10.60">
    <property type="entry name" value="Homeodomain-like"/>
    <property type="match status" value="1"/>
</dbReference>